<proteinExistence type="predicted"/>
<sequence length="296" mass="34025">MNTWLAWKILVSSIILIGGTESCTTIYNRPFAEVMEPNKRSPWLVFIAHKSGETFPGIKGVSYGSLIRDDLVLTGAFKVSSVPQKRLKVVLDCDPTGEITCDSRLVNFKLHSSNFDEDQVKPSDWMILILKSPFKIQDSGVISLAGKNHQWDPQDCLIYHWMFVRVLNDKIRKTFDEGFVHKEFRVTLGPESSRIYPEDEPKLLDYVDCFIGKCNKNIHTSTQVHKLSFVGSPIVCKLLDQDQYVQVGFTNFVFEAVQHYLDDHIEYENNINYDQDTFVDLTKDFDEFIIPTVLKN</sequence>
<name>A0AAV7IQM2_COTGL</name>
<keyword evidence="3" id="KW-1185">Reference proteome</keyword>
<evidence type="ECO:0000313" key="3">
    <source>
        <dbReference type="Proteomes" id="UP000826195"/>
    </source>
</evidence>
<comment type="caution">
    <text evidence="2">The sequence shown here is derived from an EMBL/GenBank/DDBJ whole genome shotgun (WGS) entry which is preliminary data.</text>
</comment>
<dbReference type="EMBL" id="JAHXZJ010001119">
    <property type="protein sequence ID" value="KAH0554554.1"/>
    <property type="molecule type" value="Genomic_DNA"/>
</dbReference>
<feature type="chain" id="PRO_5043585985" evidence="1">
    <location>
        <begin position="23"/>
        <end position="296"/>
    </location>
</feature>
<dbReference type="InterPro" id="IPR043504">
    <property type="entry name" value="Peptidase_S1_PA_chymotrypsin"/>
</dbReference>
<protein>
    <submittedName>
        <fullName evidence="2">Uncharacterized protein</fullName>
    </submittedName>
</protein>
<feature type="signal peptide" evidence="1">
    <location>
        <begin position="1"/>
        <end position="22"/>
    </location>
</feature>
<dbReference type="SUPFAM" id="SSF50494">
    <property type="entry name" value="Trypsin-like serine proteases"/>
    <property type="match status" value="1"/>
</dbReference>
<dbReference type="AlphaFoldDB" id="A0AAV7IQM2"/>
<dbReference type="Proteomes" id="UP000826195">
    <property type="component" value="Unassembled WGS sequence"/>
</dbReference>
<evidence type="ECO:0000313" key="2">
    <source>
        <dbReference type="EMBL" id="KAH0554554.1"/>
    </source>
</evidence>
<reference evidence="2 3" key="1">
    <citation type="journal article" date="2021" name="J. Hered.">
        <title>A chromosome-level genome assembly of the parasitoid wasp, Cotesia glomerata (Hymenoptera: Braconidae).</title>
        <authorList>
            <person name="Pinto B.J."/>
            <person name="Weis J.J."/>
            <person name="Gamble T."/>
            <person name="Ode P.J."/>
            <person name="Paul R."/>
            <person name="Zaspel J.M."/>
        </authorList>
    </citation>
    <scope>NUCLEOTIDE SEQUENCE [LARGE SCALE GENOMIC DNA]</scope>
    <source>
        <strain evidence="2">CgM1</strain>
    </source>
</reference>
<organism evidence="2 3">
    <name type="scientific">Cotesia glomerata</name>
    <name type="common">Lepidopteran parasitic wasp</name>
    <name type="synonym">Apanteles glomeratus</name>
    <dbReference type="NCBI Taxonomy" id="32391"/>
    <lineage>
        <taxon>Eukaryota</taxon>
        <taxon>Metazoa</taxon>
        <taxon>Ecdysozoa</taxon>
        <taxon>Arthropoda</taxon>
        <taxon>Hexapoda</taxon>
        <taxon>Insecta</taxon>
        <taxon>Pterygota</taxon>
        <taxon>Neoptera</taxon>
        <taxon>Endopterygota</taxon>
        <taxon>Hymenoptera</taxon>
        <taxon>Apocrita</taxon>
        <taxon>Ichneumonoidea</taxon>
        <taxon>Braconidae</taxon>
        <taxon>Microgastrinae</taxon>
        <taxon>Cotesia</taxon>
    </lineage>
</organism>
<dbReference type="InterPro" id="IPR009003">
    <property type="entry name" value="Peptidase_S1_PA"/>
</dbReference>
<evidence type="ECO:0000256" key="1">
    <source>
        <dbReference type="SAM" id="SignalP"/>
    </source>
</evidence>
<dbReference type="Gene3D" id="2.40.10.10">
    <property type="entry name" value="Trypsin-like serine proteases"/>
    <property type="match status" value="1"/>
</dbReference>
<gene>
    <name evidence="2" type="ORF">KQX54_011319</name>
</gene>
<keyword evidence="1" id="KW-0732">Signal</keyword>
<accession>A0AAV7IQM2</accession>